<evidence type="ECO:0000256" key="2">
    <source>
        <dbReference type="ARBA" id="ARBA00008180"/>
    </source>
</evidence>
<dbReference type="PANTHER" id="PTHR14190:SF7">
    <property type="entry name" value="VACUOLAR PROTEIN SORTING-ASSOCIATED PROTEIN 52 HOMOLOG"/>
    <property type="match status" value="1"/>
</dbReference>
<dbReference type="PANTHER" id="PTHR14190">
    <property type="entry name" value="SUPPRESSOR OF ACTIN MUTATIONS 2/VACUOLAR PROTEIN SORTING 52"/>
    <property type="match status" value="1"/>
</dbReference>
<evidence type="ECO:0000259" key="7">
    <source>
        <dbReference type="Pfam" id="PF04129"/>
    </source>
</evidence>
<dbReference type="AlphaFoldDB" id="A0AAN8X5E7"/>
<name>A0AAN8X5E7_HALRR</name>
<keyword evidence="10" id="KW-1185">Reference proteome</keyword>
<dbReference type="Pfam" id="PF04129">
    <property type="entry name" value="Vps52_CC"/>
    <property type="match status" value="1"/>
</dbReference>
<evidence type="ECO:0000256" key="5">
    <source>
        <dbReference type="ARBA" id="ARBA00022927"/>
    </source>
</evidence>
<sequence>MRSEHYRHQGVYCSTVITMAESGGCEDISSSIKAQLEDDVIREALTSGTDLRQYSQSVEKELRQLENLSIQDYISKAQNIATLHHQITECDSILENMQEMLEGFLTHLSTISQEIQSLQEQSASINVQLTNRKVVHAEMSQFIDQLMVPEVMIHHILNTPVTDDLFMQQLKALNQKIKFVKEQNFRDAHSCQDVQDIVDKLTVKAVSKIREYLLQKIYQFRKPLSNYQIPQNAMIKHKFFFEFLLLHARTIAAEIHDEYVETMSKVYTSYFQSYTKQLWKLQYEEGVTRDDLMGVEDSRSNSFFIKSLKSRGTVFTLGTRDSVLSQAGITQDIIVPHTAGKGEAKYPFEVLFRSQQYALMDNGCREYIFLTEFFMVRDNDAQKLFMTVMGKVLQHVQKEVCGVVMGCYDSIALYLCVHLIHQYRLLCHKRAVPSLDNHWEQLLHMIWPRFDYVVKLNIQSIQECDPSKMPSLDMRPHYITRRYAEFSGAVMVLHEKFPLEGVDSLMLQLQDEVEKVILKMAAVFPNRKDQLIFLINNYDMMHSVLSEKTHEDSRECERLKELLGQRTAEYIEEVLAPHFGGMLTFVRETDHLIANNNTEALKDYEKKVVLLVKSFSSTWRKSVERLNNEVMQCFSNFRTGTVVLQRALETLITAHHTFNRILGHQAFQHLNIKGDIVNSHHLIVEAKKYKPTF</sequence>
<dbReference type="Proteomes" id="UP001381693">
    <property type="component" value="Unassembled WGS sequence"/>
</dbReference>
<accession>A0AAN8X5E7</accession>
<reference evidence="9 10" key="1">
    <citation type="submission" date="2023-11" db="EMBL/GenBank/DDBJ databases">
        <title>Halocaridina rubra genome assembly.</title>
        <authorList>
            <person name="Smith C."/>
        </authorList>
    </citation>
    <scope>NUCLEOTIDE SEQUENCE [LARGE SCALE GENOMIC DNA]</scope>
    <source>
        <strain evidence="9">EP-1</strain>
        <tissue evidence="9">Whole</tissue>
    </source>
</reference>
<dbReference type="GO" id="GO:0006896">
    <property type="term" value="P:Golgi to vacuole transport"/>
    <property type="evidence" value="ECO:0007669"/>
    <property type="project" value="TreeGrafter"/>
</dbReference>
<dbReference type="EMBL" id="JAXCGZ010013515">
    <property type="protein sequence ID" value="KAK7072394.1"/>
    <property type="molecule type" value="Genomic_DNA"/>
</dbReference>
<comment type="caution">
    <text evidence="9">The sequence shown here is derived from an EMBL/GenBank/DDBJ whole genome shotgun (WGS) entry which is preliminary data.</text>
</comment>
<dbReference type="GO" id="GO:0042147">
    <property type="term" value="P:retrograde transport, endosome to Golgi"/>
    <property type="evidence" value="ECO:0007669"/>
    <property type="project" value="TreeGrafter"/>
</dbReference>
<evidence type="ECO:0000313" key="10">
    <source>
        <dbReference type="Proteomes" id="UP001381693"/>
    </source>
</evidence>
<proteinExistence type="inferred from homology"/>
<dbReference type="GO" id="GO:0032456">
    <property type="term" value="P:endocytic recycling"/>
    <property type="evidence" value="ECO:0007669"/>
    <property type="project" value="TreeGrafter"/>
</dbReference>
<evidence type="ECO:0000256" key="3">
    <source>
        <dbReference type="ARBA" id="ARBA00017083"/>
    </source>
</evidence>
<evidence type="ECO:0000259" key="8">
    <source>
        <dbReference type="Pfam" id="PF20655"/>
    </source>
</evidence>
<comment type="subcellular location">
    <subcellularLocation>
        <location evidence="1">Golgi apparatus</location>
        <location evidence="1">trans-Golgi network</location>
    </subcellularLocation>
</comment>
<dbReference type="InterPro" id="IPR048361">
    <property type="entry name" value="Vps52_C"/>
</dbReference>
<protein>
    <recommendedName>
        <fullName evidence="3">Vacuolar protein sorting-associated protein 52 homolog</fullName>
    </recommendedName>
</protein>
<feature type="domain" description="Vps52 C-terminal" evidence="8">
    <location>
        <begin position="261"/>
        <end position="571"/>
    </location>
</feature>
<gene>
    <name evidence="9" type="primary">VPS52</name>
    <name evidence="9" type="ORF">SK128_002425</name>
</gene>
<evidence type="ECO:0000313" key="9">
    <source>
        <dbReference type="EMBL" id="KAK7072394.1"/>
    </source>
</evidence>
<keyword evidence="5" id="KW-0653">Protein transport</keyword>
<dbReference type="InterPro" id="IPR048319">
    <property type="entry name" value="Vps52_CC"/>
</dbReference>
<organism evidence="9 10">
    <name type="scientific">Halocaridina rubra</name>
    <name type="common">Hawaiian red shrimp</name>
    <dbReference type="NCBI Taxonomy" id="373956"/>
    <lineage>
        <taxon>Eukaryota</taxon>
        <taxon>Metazoa</taxon>
        <taxon>Ecdysozoa</taxon>
        <taxon>Arthropoda</taxon>
        <taxon>Crustacea</taxon>
        <taxon>Multicrustacea</taxon>
        <taxon>Malacostraca</taxon>
        <taxon>Eumalacostraca</taxon>
        <taxon>Eucarida</taxon>
        <taxon>Decapoda</taxon>
        <taxon>Pleocyemata</taxon>
        <taxon>Caridea</taxon>
        <taxon>Atyoidea</taxon>
        <taxon>Atyidae</taxon>
        <taxon>Halocaridina</taxon>
    </lineage>
</organism>
<evidence type="ECO:0000256" key="4">
    <source>
        <dbReference type="ARBA" id="ARBA00022448"/>
    </source>
</evidence>
<dbReference type="GO" id="GO:0007041">
    <property type="term" value="P:lysosomal transport"/>
    <property type="evidence" value="ECO:0007669"/>
    <property type="project" value="TreeGrafter"/>
</dbReference>
<dbReference type="GO" id="GO:0000938">
    <property type="term" value="C:GARP complex"/>
    <property type="evidence" value="ECO:0007669"/>
    <property type="project" value="TreeGrafter"/>
</dbReference>
<evidence type="ECO:0000256" key="1">
    <source>
        <dbReference type="ARBA" id="ARBA00004601"/>
    </source>
</evidence>
<dbReference type="GO" id="GO:0019905">
    <property type="term" value="F:syntaxin binding"/>
    <property type="evidence" value="ECO:0007669"/>
    <property type="project" value="TreeGrafter"/>
</dbReference>
<dbReference type="GO" id="GO:0005829">
    <property type="term" value="C:cytosol"/>
    <property type="evidence" value="ECO:0007669"/>
    <property type="project" value="GOC"/>
</dbReference>
<dbReference type="InterPro" id="IPR007258">
    <property type="entry name" value="Vps52"/>
</dbReference>
<feature type="domain" description="Vps52 coiled-coil" evidence="7">
    <location>
        <begin position="72"/>
        <end position="244"/>
    </location>
</feature>
<evidence type="ECO:0000256" key="6">
    <source>
        <dbReference type="ARBA" id="ARBA00023034"/>
    </source>
</evidence>
<keyword evidence="4" id="KW-0813">Transport</keyword>
<keyword evidence="6" id="KW-0333">Golgi apparatus</keyword>
<dbReference type="GO" id="GO:0015031">
    <property type="term" value="P:protein transport"/>
    <property type="evidence" value="ECO:0007669"/>
    <property type="project" value="UniProtKB-KW"/>
</dbReference>
<comment type="similarity">
    <text evidence="2">Belongs to the VPS52 family.</text>
</comment>
<dbReference type="Pfam" id="PF20655">
    <property type="entry name" value="Vps52_C"/>
    <property type="match status" value="1"/>
</dbReference>